<name>A0A6H1ZGH2_9ZZZZ</name>
<evidence type="ECO:0000256" key="1">
    <source>
        <dbReference type="SAM" id="Phobius"/>
    </source>
</evidence>
<evidence type="ECO:0000313" key="5">
    <source>
        <dbReference type="EMBL" id="QJH97281.1"/>
    </source>
</evidence>
<dbReference type="AlphaFoldDB" id="A0A6H1ZGH2"/>
<proteinExistence type="predicted"/>
<evidence type="ECO:0000313" key="4">
    <source>
        <dbReference type="EMBL" id="QJA81567.1"/>
    </source>
</evidence>
<feature type="transmembrane region" description="Helical" evidence="1">
    <location>
        <begin position="45"/>
        <end position="63"/>
    </location>
</feature>
<reference evidence="2" key="1">
    <citation type="submission" date="2020-03" db="EMBL/GenBank/DDBJ databases">
        <title>The deep terrestrial virosphere.</title>
        <authorList>
            <person name="Holmfeldt K."/>
            <person name="Nilsson E."/>
            <person name="Simone D."/>
            <person name="Lopez-Fernandez M."/>
            <person name="Wu X."/>
            <person name="de Brujin I."/>
            <person name="Lundin D."/>
            <person name="Andersson A."/>
            <person name="Bertilsson S."/>
            <person name="Dopson M."/>
        </authorList>
    </citation>
    <scope>NUCLEOTIDE SEQUENCE</scope>
    <source>
        <strain evidence="4">MM415A00523</strain>
        <strain evidence="3">MM415B01077</strain>
        <strain evidence="2">TM448A00481</strain>
        <strain evidence="5">TM448B00967</strain>
    </source>
</reference>
<evidence type="ECO:0000313" key="3">
    <source>
        <dbReference type="EMBL" id="QJA60650.1"/>
    </source>
</evidence>
<accession>A0A6H1ZGH2</accession>
<keyword evidence="1" id="KW-0472">Membrane</keyword>
<dbReference type="EMBL" id="MT144017">
    <property type="protein sequence ID" value="QJA46628.1"/>
    <property type="molecule type" value="Genomic_DNA"/>
</dbReference>
<sequence length="105" mass="10971">MNLDLTTVISALLAIVGGGTGVFVCTEAAKRIKLFPINKGQKLRLRSVAAVLSAVVAVLFGVSNGTLDGATLQDFLQAALTACATWGAADSTYRLMKEDKKVEQG</sequence>
<organism evidence="2">
    <name type="scientific">viral metagenome</name>
    <dbReference type="NCBI Taxonomy" id="1070528"/>
    <lineage>
        <taxon>unclassified sequences</taxon>
        <taxon>metagenomes</taxon>
        <taxon>organismal metagenomes</taxon>
    </lineage>
</organism>
<dbReference type="EMBL" id="MT144680">
    <property type="protein sequence ID" value="QJH97281.1"/>
    <property type="molecule type" value="Genomic_DNA"/>
</dbReference>
<keyword evidence="1" id="KW-1133">Transmembrane helix</keyword>
<dbReference type="EMBL" id="MT141416">
    <property type="protein sequence ID" value="QJA60650.1"/>
    <property type="molecule type" value="Genomic_DNA"/>
</dbReference>
<keyword evidence="1" id="KW-0812">Transmembrane</keyword>
<protein>
    <submittedName>
        <fullName evidence="2">Uncharacterized protein</fullName>
    </submittedName>
</protein>
<gene>
    <name evidence="4" type="ORF">MM415A00523_0017</name>
    <name evidence="3" type="ORF">MM415B01077_0003</name>
    <name evidence="2" type="ORF">TM448A00481_0004</name>
    <name evidence="5" type="ORF">TM448B00967_0010</name>
</gene>
<dbReference type="EMBL" id="MT142463">
    <property type="protein sequence ID" value="QJA81567.1"/>
    <property type="molecule type" value="Genomic_DNA"/>
</dbReference>
<evidence type="ECO:0000313" key="2">
    <source>
        <dbReference type="EMBL" id="QJA46628.1"/>
    </source>
</evidence>
<feature type="transmembrane region" description="Helical" evidence="1">
    <location>
        <begin position="6"/>
        <end position="25"/>
    </location>
</feature>